<dbReference type="RefSeq" id="XP_007729415.1">
    <property type="nucleotide sequence ID" value="XM_007731225.1"/>
</dbReference>
<protein>
    <submittedName>
        <fullName evidence="4">Uncharacterized protein</fullName>
    </submittedName>
</protein>
<dbReference type="AlphaFoldDB" id="W9YS90"/>
<organism evidence="4 5">
    <name type="scientific">Capronia epimyces CBS 606.96</name>
    <dbReference type="NCBI Taxonomy" id="1182542"/>
    <lineage>
        <taxon>Eukaryota</taxon>
        <taxon>Fungi</taxon>
        <taxon>Dikarya</taxon>
        <taxon>Ascomycota</taxon>
        <taxon>Pezizomycotina</taxon>
        <taxon>Eurotiomycetes</taxon>
        <taxon>Chaetothyriomycetidae</taxon>
        <taxon>Chaetothyriales</taxon>
        <taxon>Herpotrichiellaceae</taxon>
        <taxon>Capronia</taxon>
    </lineage>
</organism>
<accession>W9YS90</accession>
<evidence type="ECO:0000256" key="1">
    <source>
        <dbReference type="ARBA" id="ARBA00022614"/>
    </source>
</evidence>
<evidence type="ECO:0000313" key="5">
    <source>
        <dbReference type="Proteomes" id="UP000019478"/>
    </source>
</evidence>
<sequence>MDDLELPPVPQSARTAAQTPPGPSFLLSRKRTHADYDDDPGTSSDPAVFSCDEQAPGAENYVADRRKKRTYKGSWWSRHPVQNGSRKGPKRGEFKRNYDSGIFMASEGTEEPLSSDSFSMEEELMMDQQTASEKDEASMRRTGAIVTSAGSRSTPRVKLPPQTTIIVPKEHQEVCAIVRECLDKGKEDVDLSSMSLSTLPSEITSLQTLSKQDEIVPGMLDTGTNLEPHLRLYLGNNLFIKFPTPILDLRNLRYLSLRQNNLTYIPPTIRELVNLEYLNVAGNSLTELPFEIIELVKFHQLQQLTTHPNPWKQVGTSAELIPGWDLLHEVPLTGDHFFRHASSQHHPESDSMVERHFKSAPSLTEMVLRQLSKIDPLQKINIRGLMPPDSPTSVLRNLDTLTHRPGQRCTTCKRPLVLAGKEWIEWWYVLVDAYELWTEGPPVPFRRVQCWKGCRGTAANWMTGDERR</sequence>
<dbReference type="GO" id="GO:0005737">
    <property type="term" value="C:cytoplasm"/>
    <property type="evidence" value="ECO:0007669"/>
    <property type="project" value="TreeGrafter"/>
</dbReference>
<dbReference type="Proteomes" id="UP000019478">
    <property type="component" value="Unassembled WGS sequence"/>
</dbReference>
<evidence type="ECO:0000256" key="2">
    <source>
        <dbReference type="ARBA" id="ARBA00022737"/>
    </source>
</evidence>
<dbReference type="InterPro" id="IPR003591">
    <property type="entry name" value="Leu-rich_rpt_typical-subtyp"/>
</dbReference>
<dbReference type="InterPro" id="IPR050216">
    <property type="entry name" value="LRR_domain-containing"/>
</dbReference>
<keyword evidence="2" id="KW-0677">Repeat</keyword>
<dbReference type="InterPro" id="IPR001611">
    <property type="entry name" value="Leu-rich_rpt"/>
</dbReference>
<reference evidence="4 5" key="1">
    <citation type="submission" date="2013-03" db="EMBL/GenBank/DDBJ databases">
        <title>The Genome Sequence of Capronia epimyces CBS 606.96.</title>
        <authorList>
            <consortium name="The Broad Institute Genomics Platform"/>
            <person name="Cuomo C."/>
            <person name="de Hoog S."/>
            <person name="Gorbushina A."/>
            <person name="Walker B."/>
            <person name="Young S.K."/>
            <person name="Zeng Q."/>
            <person name="Gargeya S."/>
            <person name="Fitzgerald M."/>
            <person name="Haas B."/>
            <person name="Abouelleil A."/>
            <person name="Allen A.W."/>
            <person name="Alvarado L."/>
            <person name="Arachchi H.M."/>
            <person name="Berlin A.M."/>
            <person name="Chapman S.B."/>
            <person name="Gainer-Dewar J."/>
            <person name="Goldberg J."/>
            <person name="Griggs A."/>
            <person name="Gujja S."/>
            <person name="Hansen M."/>
            <person name="Howarth C."/>
            <person name="Imamovic A."/>
            <person name="Ireland A."/>
            <person name="Larimer J."/>
            <person name="McCowan C."/>
            <person name="Murphy C."/>
            <person name="Pearson M."/>
            <person name="Poon T.W."/>
            <person name="Priest M."/>
            <person name="Roberts A."/>
            <person name="Saif S."/>
            <person name="Shea T."/>
            <person name="Sisk P."/>
            <person name="Sykes S."/>
            <person name="Wortman J."/>
            <person name="Nusbaum C."/>
            <person name="Birren B."/>
        </authorList>
    </citation>
    <scope>NUCLEOTIDE SEQUENCE [LARGE SCALE GENOMIC DNA]</scope>
    <source>
        <strain evidence="4 5">CBS 606.96</strain>
    </source>
</reference>
<dbReference type="Gene3D" id="3.80.10.10">
    <property type="entry name" value="Ribonuclease Inhibitor"/>
    <property type="match status" value="1"/>
</dbReference>
<evidence type="ECO:0000313" key="4">
    <source>
        <dbReference type="EMBL" id="EXJ92525.1"/>
    </source>
</evidence>
<dbReference type="eggNOG" id="KOG0619">
    <property type="taxonomic scope" value="Eukaryota"/>
</dbReference>
<dbReference type="PANTHER" id="PTHR48051">
    <property type="match status" value="1"/>
</dbReference>
<dbReference type="OrthoDB" id="1274115at2759"/>
<dbReference type="STRING" id="1182542.W9YS90"/>
<dbReference type="PANTHER" id="PTHR48051:SF1">
    <property type="entry name" value="RAS SUPPRESSOR PROTEIN 1"/>
    <property type="match status" value="1"/>
</dbReference>
<dbReference type="SUPFAM" id="SSF52058">
    <property type="entry name" value="L domain-like"/>
    <property type="match status" value="1"/>
</dbReference>
<proteinExistence type="predicted"/>
<gene>
    <name evidence="4" type="ORF">A1O3_01077</name>
</gene>
<dbReference type="InterPro" id="IPR032675">
    <property type="entry name" value="LRR_dom_sf"/>
</dbReference>
<dbReference type="Pfam" id="PF12799">
    <property type="entry name" value="LRR_4"/>
    <property type="match status" value="1"/>
</dbReference>
<dbReference type="HOGENOM" id="CLU_027499_0_0_1"/>
<dbReference type="SMART" id="SM00369">
    <property type="entry name" value="LRR_TYP"/>
    <property type="match status" value="2"/>
</dbReference>
<dbReference type="InterPro" id="IPR025875">
    <property type="entry name" value="Leu-rich_rpt_4"/>
</dbReference>
<dbReference type="GeneID" id="19165215"/>
<dbReference type="EMBL" id="AMGY01000001">
    <property type="protein sequence ID" value="EXJ92525.1"/>
    <property type="molecule type" value="Genomic_DNA"/>
</dbReference>
<keyword evidence="1" id="KW-0433">Leucine-rich repeat</keyword>
<comment type="caution">
    <text evidence="4">The sequence shown here is derived from an EMBL/GenBank/DDBJ whole genome shotgun (WGS) entry which is preliminary data.</text>
</comment>
<keyword evidence="5" id="KW-1185">Reference proteome</keyword>
<evidence type="ECO:0000256" key="3">
    <source>
        <dbReference type="SAM" id="MobiDB-lite"/>
    </source>
</evidence>
<feature type="region of interest" description="Disordered" evidence="3">
    <location>
        <begin position="1"/>
        <end position="65"/>
    </location>
</feature>
<name>W9YS90_9EURO</name>
<dbReference type="PROSITE" id="PS51450">
    <property type="entry name" value="LRR"/>
    <property type="match status" value="1"/>
</dbReference>